<gene>
    <name evidence="2" type="ORF">AVDCRST_MAG18-4815</name>
</gene>
<sequence length="143" mass="15633">DIESVRGRDTYPHAAGAQGRRAADLGGDRGEREHQPRGHPPHDGRTARGASGCFAAGCWRRLAARRRARGDHPLRCLPRCRDRRSPGSPAEVAECLLPGRADDLRHTRRGFPRGRDGDGRAPGARDDRRCAARRGAAVEFSTI</sequence>
<dbReference type="EMBL" id="CADCWN010000386">
    <property type="protein sequence ID" value="CAA9589944.1"/>
    <property type="molecule type" value="Genomic_DNA"/>
</dbReference>
<name>A0A6J4VW95_9BACT</name>
<feature type="non-terminal residue" evidence="2">
    <location>
        <position position="1"/>
    </location>
</feature>
<feature type="non-terminal residue" evidence="2">
    <location>
        <position position="143"/>
    </location>
</feature>
<proteinExistence type="predicted"/>
<feature type="compositionally biased region" description="Basic and acidic residues" evidence="1">
    <location>
        <begin position="1"/>
        <end position="11"/>
    </location>
</feature>
<evidence type="ECO:0000256" key="1">
    <source>
        <dbReference type="SAM" id="MobiDB-lite"/>
    </source>
</evidence>
<dbReference type="AlphaFoldDB" id="A0A6J4VW95"/>
<protein>
    <submittedName>
        <fullName evidence="2">Rrf2 family transcriptional regulator, group III</fullName>
    </submittedName>
</protein>
<feature type="compositionally biased region" description="Basic and acidic residues" evidence="1">
    <location>
        <begin position="113"/>
        <end position="130"/>
    </location>
</feature>
<organism evidence="2">
    <name type="scientific">uncultured Thermomicrobiales bacterium</name>
    <dbReference type="NCBI Taxonomy" id="1645740"/>
    <lineage>
        <taxon>Bacteria</taxon>
        <taxon>Pseudomonadati</taxon>
        <taxon>Thermomicrobiota</taxon>
        <taxon>Thermomicrobia</taxon>
        <taxon>Thermomicrobiales</taxon>
        <taxon>environmental samples</taxon>
    </lineage>
</organism>
<reference evidence="2" key="1">
    <citation type="submission" date="2020-02" db="EMBL/GenBank/DDBJ databases">
        <authorList>
            <person name="Meier V. D."/>
        </authorList>
    </citation>
    <scope>NUCLEOTIDE SEQUENCE</scope>
    <source>
        <strain evidence="2">AVDCRST_MAG18</strain>
    </source>
</reference>
<feature type="compositionally biased region" description="Basic and acidic residues" evidence="1">
    <location>
        <begin position="21"/>
        <end position="46"/>
    </location>
</feature>
<accession>A0A6J4VW95</accession>
<evidence type="ECO:0000313" key="2">
    <source>
        <dbReference type="EMBL" id="CAA9589944.1"/>
    </source>
</evidence>
<feature type="region of interest" description="Disordered" evidence="1">
    <location>
        <begin position="104"/>
        <end position="130"/>
    </location>
</feature>
<feature type="region of interest" description="Disordered" evidence="1">
    <location>
        <begin position="1"/>
        <end position="50"/>
    </location>
</feature>